<feature type="domain" description="Transcription factor Tfb2 C-terminal" evidence="2">
    <location>
        <begin position="2"/>
        <end position="52"/>
    </location>
</feature>
<dbReference type="InterPro" id="IPR040662">
    <property type="entry name" value="Tfb2_C"/>
</dbReference>
<feature type="region of interest" description="Disordered" evidence="1">
    <location>
        <begin position="226"/>
        <end position="274"/>
    </location>
</feature>
<feature type="region of interest" description="Disordered" evidence="1">
    <location>
        <begin position="60"/>
        <end position="114"/>
    </location>
</feature>
<feature type="compositionally biased region" description="Polar residues" evidence="1">
    <location>
        <begin position="80"/>
        <end position="108"/>
    </location>
</feature>
<feature type="compositionally biased region" description="Polar residues" evidence="1">
    <location>
        <begin position="147"/>
        <end position="172"/>
    </location>
</feature>
<dbReference type="Pfam" id="PF18307">
    <property type="entry name" value="Tfb2_C"/>
    <property type="match status" value="1"/>
</dbReference>
<dbReference type="EMBL" id="JAQQWI010000015">
    <property type="protein sequence ID" value="KAK8012529.1"/>
    <property type="molecule type" value="Genomic_DNA"/>
</dbReference>
<feature type="region of interest" description="Disordered" evidence="1">
    <location>
        <begin position="137"/>
        <end position="176"/>
    </location>
</feature>
<evidence type="ECO:0000256" key="1">
    <source>
        <dbReference type="SAM" id="MobiDB-lite"/>
    </source>
</evidence>
<proteinExistence type="predicted"/>
<evidence type="ECO:0000259" key="2">
    <source>
        <dbReference type="Pfam" id="PF18307"/>
    </source>
</evidence>
<evidence type="ECO:0000313" key="3">
    <source>
        <dbReference type="EMBL" id="KAK8012529.1"/>
    </source>
</evidence>
<dbReference type="Proteomes" id="UP001396898">
    <property type="component" value="Unassembled WGS sequence"/>
</dbReference>
<gene>
    <name evidence="3" type="ORF">PG991_009904</name>
</gene>
<reference evidence="3 4" key="1">
    <citation type="submission" date="2023-01" db="EMBL/GenBank/DDBJ databases">
        <title>Analysis of 21 Apiospora genomes using comparative genomics revels a genus with tremendous synthesis potential of carbohydrate active enzymes and secondary metabolites.</title>
        <authorList>
            <person name="Sorensen T."/>
        </authorList>
    </citation>
    <scope>NUCLEOTIDE SEQUENCE [LARGE SCALE GENOMIC DNA]</scope>
    <source>
        <strain evidence="3 4">CBS 20057</strain>
    </source>
</reference>
<keyword evidence="4" id="KW-1185">Reference proteome</keyword>
<comment type="caution">
    <text evidence="3">The sequence shown here is derived from an EMBL/GenBank/DDBJ whole genome shotgun (WGS) entry which is preliminary data.</text>
</comment>
<sequence length="356" mass="39183">MSVCPGFLFKDFESVREYEDMANFAGEIGVLQWRNDRKGMFFASKVEQIKDFNNILHSGMRNPSRKVTPTGIVLPKSPAATATQTSRTAIPTLYPQANNENVPPNGSKESLKTKYKPFGSLPKSRTLNVFSNLTSSLSRGSLPSFSRTPSMSSTTGASESVDQGSRTASVASSHKPEVVVNPRQVTGAQSCEYWTGRFMALQDRFHSEMLLPENLTTLITAHAERSQVLPPPPPAPLRPSAMPTSSSNPNLSYPKARGRKHTSSVSSTSSNRASRELDATLLMDEDNRARRVFLHLEALCVTNEAKKSLHTWQNSYARRMGKECLLPRGEASKGWVGRLLSKNDHGGKRGHMVGFV</sequence>
<accession>A0ABR1RIZ9</accession>
<dbReference type="Gene3D" id="3.30.70.2610">
    <property type="match status" value="1"/>
</dbReference>
<evidence type="ECO:0000313" key="4">
    <source>
        <dbReference type="Proteomes" id="UP001396898"/>
    </source>
</evidence>
<feature type="compositionally biased region" description="Low complexity" evidence="1">
    <location>
        <begin position="137"/>
        <end position="146"/>
    </location>
</feature>
<protein>
    <recommendedName>
        <fullName evidence="2">Transcription factor Tfb2 C-terminal domain-containing protein</fullName>
    </recommendedName>
</protein>
<organism evidence="3 4">
    <name type="scientific">Apiospora marii</name>
    <dbReference type="NCBI Taxonomy" id="335849"/>
    <lineage>
        <taxon>Eukaryota</taxon>
        <taxon>Fungi</taxon>
        <taxon>Dikarya</taxon>
        <taxon>Ascomycota</taxon>
        <taxon>Pezizomycotina</taxon>
        <taxon>Sordariomycetes</taxon>
        <taxon>Xylariomycetidae</taxon>
        <taxon>Amphisphaeriales</taxon>
        <taxon>Apiosporaceae</taxon>
        <taxon>Apiospora</taxon>
    </lineage>
</organism>
<name>A0ABR1RIZ9_9PEZI</name>